<dbReference type="HOGENOM" id="CLU_040960_0_0_1"/>
<evidence type="ECO:0000256" key="1">
    <source>
        <dbReference type="SAM" id="MobiDB-lite"/>
    </source>
</evidence>
<gene>
    <name evidence="4" type="ORF">S7711_01793</name>
</gene>
<sequence>MDRRTYEGHMEWEYENDRPLDPTSPFAMAARSNSHAGGSTLSLVFATPSKPTARSNLFGGLTSISKSQASPPQSSSFHPNLRPQPSAPPFRNPAFTTPRKPFDEVVMSEASGAEDSPAALTENSDYPNDTPEIDRFSELNMGANAPKSPSKVDKLTRYGKSGPLTKKATSGKGEIRGHRSGFSATDVARKRKRHLWDRDVGSASSHRQDWDGSDSDSDEGYGSQPGRGRSRTKQGKRTGFVGSLFHMLDEHPNAPENLTRWISFGFNLLLVFISAFFCWGAVNTVRSDIYNANEAARSELMSKMTECQTQYTLNECSRKDRPALREMCDEWYDCMMQNPESIMRVKVTAKQIAEIINEFAETMSLRAWVGSSQSMARIPINHSQGFIFVIVVGFTFGNAALSRYTVAKPAPEPQRHSSRDFHEPSMSADGAPAWMYIPVQTPMRTRHEVLDDATDTDSSPPKMRAILAPQTPSGRRSPSKGERILSPSKVRRSPSKKY</sequence>
<feature type="compositionally biased region" description="Basic and acidic residues" evidence="1">
    <location>
        <begin position="196"/>
        <end position="210"/>
    </location>
</feature>
<feature type="compositionally biased region" description="Low complexity" evidence="1">
    <location>
        <begin position="63"/>
        <end position="76"/>
    </location>
</feature>
<dbReference type="OrthoDB" id="5961at2759"/>
<keyword evidence="5" id="KW-1185">Reference proteome</keyword>
<feature type="compositionally biased region" description="Basic and acidic residues" evidence="1">
    <location>
        <begin position="413"/>
        <end position="423"/>
    </location>
</feature>
<evidence type="ECO:0000313" key="5">
    <source>
        <dbReference type="Proteomes" id="UP000028045"/>
    </source>
</evidence>
<dbReference type="GO" id="GO:0055088">
    <property type="term" value="P:lipid homeostasis"/>
    <property type="evidence" value="ECO:0007669"/>
    <property type="project" value="InterPro"/>
</dbReference>
<feature type="region of interest" description="Disordered" evidence="1">
    <location>
        <begin position="52"/>
        <end position="235"/>
    </location>
</feature>
<reference evidence="4 5" key="1">
    <citation type="journal article" date="2014" name="BMC Genomics">
        <title>Comparative genome sequencing reveals chemotype-specific gene clusters in the toxigenic black mold Stachybotrys.</title>
        <authorList>
            <person name="Semeiks J."/>
            <person name="Borek D."/>
            <person name="Otwinowski Z."/>
            <person name="Grishin N.V."/>
        </authorList>
    </citation>
    <scope>NUCLEOTIDE SEQUENCE [LARGE SCALE GENOMIC DNA]</scope>
    <source>
        <strain evidence="5">CBS 109288 / IBT 7711</strain>
    </source>
</reference>
<keyword evidence="2" id="KW-1133">Transmembrane helix</keyword>
<dbReference type="InterPro" id="IPR018767">
    <property type="entry name" value="Brl1/Brr6_dom"/>
</dbReference>
<keyword evidence="2" id="KW-0812">Transmembrane</keyword>
<evidence type="ECO:0000256" key="2">
    <source>
        <dbReference type="SAM" id="Phobius"/>
    </source>
</evidence>
<evidence type="ECO:0000313" key="4">
    <source>
        <dbReference type="EMBL" id="KEY65276.1"/>
    </source>
</evidence>
<name>A0A084AIZ7_STACB</name>
<feature type="compositionally biased region" description="Basic residues" evidence="1">
    <location>
        <begin position="489"/>
        <end position="498"/>
    </location>
</feature>
<feature type="transmembrane region" description="Helical" evidence="2">
    <location>
        <begin position="261"/>
        <end position="282"/>
    </location>
</feature>
<dbReference type="SMART" id="SM01042">
    <property type="entry name" value="Brr6_like_C_C"/>
    <property type="match status" value="1"/>
</dbReference>
<proteinExistence type="predicted"/>
<feature type="domain" description="Brl1/Brr6" evidence="3">
    <location>
        <begin position="258"/>
        <end position="405"/>
    </location>
</feature>
<feature type="region of interest" description="Disordered" evidence="1">
    <location>
        <begin position="447"/>
        <end position="498"/>
    </location>
</feature>
<feature type="compositionally biased region" description="Basic and acidic residues" evidence="1">
    <location>
        <begin position="1"/>
        <end position="20"/>
    </location>
</feature>
<dbReference type="Proteomes" id="UP000028045">
    <property type="component" value="Unassembled WGS sequence"/>
</dbReference>
<feature type="transmembrane region" description="Helical" evidence="2">
    <location>
        <begin position="385"/>
        <end position="406"/>
    </location>
</feature>
<evidence type="ECO:0000259" key="3">
    <source>
        <dbReference type="SMART" id="SM01042"/>
    </source>
</evidence>
<dbReference type="AlphaFoldDB" id="A0A084AIZ7"/>
<dbReference type="EMBL" id="KL648706">
    <property type="protein sequence ID" value="KEY65276.1"/>
    <property type="molecule type" value="Genomic_DNA"/>
</dbReference>
<dbReference type="PANTHER" id="PTHR28136:SF1">
    <property type="entry name" value="NUCLEUS EXPORT PROTEIN BRL1"/>
    <property type="match status" value="1"/>
</dbReference>
<keyword evidence="2" id="KW-0472">Membrane</keyword>
<dbReference type="GO" id="GO:0006998">
    <property type="term" value="P:nuclear envelope organization"/>
    <property type="evidence" value="ECO:0007669"/>
    <property type="project" value="InterPro"/>
</dbReference>
<feature type="region of interest" description="Disordered" evidence="1">
    <location>
        <begin position="409"/>
        <end position="429"/>
    </location>
</feature>
<dbReference type="Pfam" id="PF10104">
    <property type="entry name" value="Brr6_like_C_C"/>
    <property type="match status" value="1"/>
</dbReference>
<dbReference type="InterPro" id="IPR040202">
    <property type="entry name" value="Brl1/Brr6"/>
</dbReference>
<accession>A0A084AIZ7</accession>
<protein>
    <recommendedName>
        <fullName evidence="3">Brl1/Brr6 domain-containing protein</fullName>
    </recommendedName>
</protein>
<dbReference type="PANTHER" id="PTHR28136">
    <property type="entry name" value="NUCLEUS EXPORT PROTEIN BRR6"/>
    <property type="match status" value="1"/>
</dbReference>
<dbReference type="GO" id="GO:0031965">
    <property type="term" value="C:nuclear membrane"/>
    <property type="evidence" value="ECO:0007669"/>
    <property type="project" value="InterPro"/>
</dbReference>
<feature type="region of interest" description="Disordered" evidence="1">
    <location>
        <begin position="1"/>
        <end position="23"/>
    </location>
</feature>
<organism evidence="4 5">
    <name type="scientific">Stachybotrys chartarum (strain CBS 109288 / IBT 7711)</name>
    <name type="common">Toxic black mold</name>
    <name type="synonym">Stilbospora chartarum</name>
    <dbReference type="NCBI Taxonomy" id="1280523"/>
    <lineage>
        <taxon>Eukaryota</taxon>
        <taxon>Fungi</taxon>
        <taxon>Dikarya</taxon>
        <taxon>Ascomycota</taxon>
        <taxon>Pezizomycotina</taxon>
        <taxon>Sordariomycetes</taxon>
        <taxon>Hypocreomycetidae</taxon>
        <taxon>Hypocreales</taxon>
        <taxon>Stachybotryaceae</taxon>
        <taxon>Stachybotrys</taxon>
    </lineage>
</organism>